<dbReference type="PANTHER" id="PTHR35008:SF8">
    <property type="entry name" value="ALCOHOL DEHYDROGENASE CYTOCHROME C SUBUNIT"/>
    <property type="match status" value="1"/>
</dbReference>
<keyword evidence="2 4" id="KW-0479">Metal-binding</keyword>
<evidence type="ECO:0000256" key="4">
    <source>
        <dbReference type="PROSITE-ProRule" id="PRU00433"/>
    </source>
</evidence>
<evidence type="ECO:0000256" key="3">
    <source>
        <dbReference type="ARBA" id="ARBA00023004"/>
    </source>
</evidence>
<keyword evidence="7" id="KW-1185">Reference proteome</keyword>
<reference evidence="6 7" key="1">
    <citation type="submission" date="2020-04" db="EMBL/GenBank/DDBJ databases">
        <title>Rhodospirillaceae bacterium KN72 isolated from deep sea.</title>
        <authorList>
            <person name="Zhang D.-C."/>
        </authorList>
    </citation>
    <scope>NUCLEOTIDE SEQUENCE [LARGE SCALE GENOMIC DNA]</scope>
    <source>
        <strain evidence="6 7">KN72</strain>
    </source>
</reference>
<dbReference type="PROSITE" id="PS51007">
    <property type="entry name" value="CYTC"/>
    <property type="match status" value="2"/>
</dbReference>
<proteinExistence type="predicted"/>
<dbReference type="InterPro" id="IPR036909">
    <property type="entry name" value="Cyt_c-like_dom_sf"/>
</dbReference>
<dbReference type="GO" id="GO:0009055">
    <property type="term" value="F:electron transfer activity"/>
    <property type="evidence" value="ECO:0007669"/>
    <property type="project" value="InterPro"/>
</dbReference>
<evidence type="ECO:0000256" key="2">
    <source>
        <dbReference type="ARBA" id="ARBA00022723"/>
    </source>
</evidence>
<dbReference type="AlphaFoldDB" id="A0A7Y0HGC6"/>
<sequence length="284" mass="29964">MTKSYRRSLIGGIGFVVAMALGGVNAGAETLLERGTYLMRSVAACANCHTPKGPQGDIPDMELAGMENLMVTPGFTAHAPNITPDVETGIGAWTDAQLIKAIREGVRPDGTIVGPPMPIALYRGLSDRDVEAIVAYIRAVPAVRNAVPRSVYAMPLPPSYGPPVGSVADVPSDDPVVYGAYLAGPVAHCVECHSPMGDQGPDWQNQAGAGGLAFDGPWGQSVSANLTPTGLSDYSDDEIKSMVRTGVHPDGHRLMPPMGYAYYAGMKEEDMNAIVAYLRQLPAR</sequence>
<dbReference type="InterPro" id="IPR009056">
    <property type="entry name" value="Cyt_c-like_dom"/>
</dbReference>
<dbReference type="InterPro" id="IPR051459">
    <property type="entry name" value="Cytochrome_c-type_DH"/>
</dbReference>
<keyword evidence="1 4" id="KW-0349">Heme</keyword>
<organism evidence="6 7">
    <name type="scientific">Pacificispira spongiicola</name>
    <dbReference type="NCBI Taxonomy" id="2729598"/>
    <lineage>
        <taxon>Bacteria</taxon>
        <taxon>Pseudomonadati</taxon>
        <taxon>Pseudomonadota</taxon>
        <taxon>Alphaproteobacteria</taxon>
        <taxon>Rhodospirillales</taxon>
        <taxon>Rhodospirillaceae</taxon>
        <taxon>Pacificispira</taxon>
    </lineage>
</organism>
<feature type="domain" description="Cytochrome c" evidence="5">
    <location>
        <begin position="168"/>
        <end position="282"/>
    </location>
</feature>
<dbReference type="GO" id="GO:0046872">
    <property type="term" value="F:metal ion binding"/>
    <property type="evidence" value="ECO:0007669"/>
    <property type="project" value="UniProtKB-KW"/>
</dbReference>
<dbReference type="Gene3D" id="1.10.760.10">
    <property type="entry name" value="Cytochrome c-like domain"/>
    <property type="match status" value="2"/>
</dbReference>
<protein>
    <submittedName>
        <fullName evidence="6">Cytochrome c</fullName>
    </submittedName>
</protein>
<dbReference type="Pfam" id="PF00034">
    <property type="entry name" value="Cytochrom_C"/>
    <property type="match status" value="2"/>
</dbReference>
<dbReference type="Proteomes" id="UP000539372">
    <property type="component" value="Unassembled WGS sequence"/>
</dbReference>
<dbReference type="PANTHER" id="PTHR35008">
    <property type="entry name" value="BLL4482 PROTEIN-RELATED"/>
    <property type="match status" value="1"/>
</dbReference>
<gene>
    <name evidence="6" type="ORF">HH303_09865</name>
</gene>
<evidence type="ECO:0000259" key="5">
    <source>
        <dbReference type="PROSITE" id="PS51007"/>
    </source>
</evidence>
<dbReference type="SUPFAM" id="SSF46626">
    <property type="entry name" value="Cytochrome c"/>
    <property type="match status" value="2"/>
</dbReference>
<comment type="caution">
    <text evidence="6">The sequence shown here is derived from an EMBL/GenBank/DDBJ whole genome shotgun (WGS) entry which is preliminary data.</text>
</comment>
<dbReference type="EMBL" id="JABBNT010000003">
    <property type="protein sequence ID" value="NMM44782.1"/>
    <property type="molecule type" value="Genomic_DNA"/>
</dbReference>
<evidence type="ECO:0000313" key="6">
    <source>
        <dbReference type="EMBL" id="NMM44782.1"/>
    </source>
</evidence>
<evidence type="ECO:0000313" key="7">
    <source>
        <dbReference type="Proteomes" id="UP000539372"/>
    </source>
</evidence>
<keyword evidence="3 4" id="KW-0408">Iron</keyword>
<name>A0A7Y0HGC6_9PROT</name>
<feature type="domain" description="Cytochrome c" evidence="5">
    <location>
        <begin position="22"/>
        <end position="141"/>
    </location>
</feature>
<dbReference type="RefSeq" id="WP_169625178.1">
    <property type="nucleotide sequence ID" value="NZ_JABBNT010000003.1"/>
</dbReference>
<dbReference type="GO" id="GO:0020037">
    <property type="term" value="F:heme binding"/>
    <property type="evidence" value="ECO:0007669"/>
    <property type="project" value="InterPro"/>
</dbReference>
<evidence type="ECO:0000256" key="1">
    <source>
        <dbReference type="ARBA" id="ARBA00022617"/>
    </source>
</evidence>
<accession>A0A7Y0HGC6</accession>